<dbReference type="GO" id="GO:0005737">
    <property type="term" value="C:cytoplasm"/>
    <property type="evidence" value="ECO:0007669"/>
    <property type="project" value="UniProtKB-SubCell"/>
</dbReference>
<dbReference type="InterPro" id="IPR020003">
    <property type="entry name" value="ATPase_a/bsu_AS"/>
</dbReference>
<evidence type="ECO:0000256" key="1">
    <source>
        <dbReference type="ARBA" id="ARBA00004496"/>
    </source>
</evidence>
<dbReference type="OrthoDB" id="9801639at2"/>
<reference evidence="10 11" key="1">
    <citation type="submission" date="2018-11" db="EMBL/GenBank/DDBJ databases">
        <title>Mesobaculum littorinae gen. nov., sp. nov., isolated from Littorina scabra that represents a novel genus of the order Rhodobacteraceae.</title>
        <authorList>
            <person name="Li F."/>
        </authorList>
    </citation>
    <scope>NUCLEOTIDE SEQUENCE [LARGE SCALE GENOMIC DNA]</scope>
    <source>
        <strain evidence="10 11">M0103</strain>
    </source>
</reference>
<evidence type="ECO:0000256" key="4">
    <source>
        <dbReference type="ARBA" id="ARBA00022741"/>
    </source>
</evidence>
<keyword evidence="5" id="KW-0067">ATP-binding</keyword>
<dbReference type="InterPro" id="IPR005714">
    <property type="entry name" value="ATPase_T3SS_FliI/YscN"/>
</dbReference>
<dbReference type="Gene3D" id="3.40.50.12240">
    <property type="match status" value="1"/>
</dbReference>
<dbReference type="Pfam" id="PF18269">
    <property type="entry name" value="T3SS_ATPase_C"/>
    <property type="match status" value="1"/>
</dbReference>
<keyword evidence="4" id="KW-0547">Nucleotide-binding</keyword>
<protein>
    <submittedName>
        <fullName evidence="10">FliI/YscN family ATPase</fullName>
    </submittedName>
</protein>
<dbReference type="EMBL" id="RQXX01000003">
    <property type="protein sequence ID" value="RVV97956.1"/>
    <property type="molecule type" value="Genomic_DNA"/>
</dbReference>
<dbReference type="GO" id="GO:0016887">
    <property type="term" value="F:ATP hydrolysis activity"/>
    <property type="evidence" value="ECO:0007669"/>
    <property type="project" value="InterPro"/>
</dbReference>
<dbReference type="GO" id="GO:0046933">
    <property type="term" value="F:proton-transporting ATP synthase activity, rotational mechanism"/>
    <property type="evidence" value="ECO:0007669"/>
    <property type="project" value="TreeGrafter"/>
</dbReference>
<evidence type="ECO:0000256" key="6">
    <source>
        <dbReference type="ARBA" id="ARBA00022927"/>
    </source>
</evidence>
<dbReference type="GO" id="GO:0030254">
    <property type="term" value="P:protein secretion by the type III secretion system"/>
    <property type="evidence" value="ECO:0007669"/>
    <property type="project" value="InterPro"/>
</dbReference>
<evidence type="ECO:0000313" key="11">
    <source>
        <dbReference type="Proteomes" id="UP000285908"/>
    </source>
</evidence>
<proteinExistence type="predicted"/>
<dbReference type="FunFam" id="3.40.50.12240:FF:000002">
    <property type="entry name" value="Flagellum-specific ATP synthase FliI"/>
    <property type="match status" value="1"/>
</dbReference>
<feature type="domain" description="AAA+ ATPase" evidence="9">
    <location>
        <begin position="162"/>
        <end position="347"/>
    </location>
</feature>
<organism evidence="10 11">
    <name type="scientific">Mesobaculum littorinae</name>
    <dbReference type="NCBI Taxonomy" id="2486419"/>
    <lineage>
        <taxon>Bacteria</taxon>
        <taxon>Pseudomonadati</taxon>
        <taxon>Pseudomonadota</taxon>
        <taxon>Alphaproteobacteria</taxon>
        <taxon>Rhodobacterales</taxon>
        <taxon>Roseobacteraceae</taxon>
        <taxon>Mesobaculum</taxon>
    </lineage>
</organism>
<evidence type="ECO:0000256" key="2">
    <source>
        <dbReference type="ARBA" id="ARBA00022448"/>
    </source>
</evidence>
<keyword evidence="6" id="KW-0653">Protein transport</keyword>
<evidence type="ECO:0000259" key="9">
    <source>
        <dbReference type="SMART" id="SM00382"/>
    </source>
</evidence>
<dbReference type="InterPro" id="IPR027417">
    <property type="entry name" value="P-loop_NTPase"/>
</dbReference>
<dbReference type="Pfam" id="PF00006">
    <property type="entry name" value="ATP-synt_ab"/>
    <property type="match status" value="1"/>
</dbReference>
<evidence type="ECO:0000256" key="8">
    <source>
        <dbReference type="ARBA" id="ARBA00034006"/>
    </source>
</evidence>
<dbReference type="RefSeq" id="WP_127906621.1">
    <property type="nucleotide sequence ID" value="NZ_RQXX01000003.1"/>
</dbReference>
<comment type="catalytic activity">
    <reaction evidence="8">
        <text>ATP + H2O + cellular proteinSide 1 = ADP + phosphate + cellular proteinSide 2.</text>
        <dbReference type="EC" id="7.4.2.8"/>
    </reaction>
</comment>
<dbReference type="Proteomes" id="UP000285908">
    <property type="component" value="Unassembled WGS sequence"/>
</dbReference>
<keyword evidence="2" id="KW-0813">Transport</keyword>
<evidence type="ECO:0000256" key="3">
    <source>
        <dbReference type="ARBA" id="ARBA00022490"/>
    </source>
</evidence>
<accession>A0A438AGX2</accession>
<dbReference type="InterPro" id="IPR040627">
    <property type="entry name" value="T3SS_ATPase_C"/>
</dbReference>
<dbReference type="PANTHER" id="PTHR15184">
    <property type="entry name" value="ATP SYNTHASE"/>
    <property type="match status" value="1"/>
</dbReference>
<dbReference type="PROSITE" id="PS00152">
    <property type="entry name" value="ATPASE_ALPHA_BETA"/>
    <property type="match status" value="1"/>
</dbReference>
<dbReference type="AlphaFoldDB" id="A0A438AGX2"/>
<dbReference type="InterPro" id="IPR000194">
    <property type="entry name" value="ATPase_F1/V1/A1_a/bsu_nucl-bd"/>
</dbReference>
<keyword evidence="3" id="KW-0963">Cytoplasm</keyword>
<dbReference type="InterPro" id="IPR003593">
    <property type="entry name" value="AAA+_ATPase"/>
</dbReference>
<dbReference type="SMART" id="SM00382">
    <property type="entry name" value="AAA"/>
    <property type="match status" value="1"/>
</dbReference>
<comment type="subcellular location">
    <subcellularLocation>
        <location evidence="1">Cytoplasm</location>
    </subcellularLocation>
</comment>
<dbReference type="GO" id="GO:0005524">
    <property type="term" value="F:ATP binding"/>
    <property type="evidence" value="ECO:0007669"/>
    <property type="project" value="UniProtKB-KW"/>
</dbReference>
<sequence>MSIGLERIGAVIAETQVVRPTGRVAAIEGGMIRVAGLSEVARLGDLVRFGPARDSAGQEPLRGEVLQLGADTLAVLPEGPAEGLAIGRPATLLGPVRIAPDDSWLGRVVDPYGVPLDGAPLLPGDTPRSLSGAPLNPTRRRELGERLETGLSVFNTLLPIVRGQRLGLFAGSGVGKSTLLALLAQGVQADVVVIALIGERGREVREFIERILGPQGMARTVLVVATSDRSAALRRRCARAAMTVAEHFRDSGRHVLLLADSVTRMAEAHREIALATGEPASLRGFPPSTMGMIAGLCERAGPGEEGGTGDITALFTVLVAGSDMEEPVADALRGVLDGHVVLDRQIAERGRFPAIDVLRSVSRSLPQAASDPENTLIEEARRLMGAYARAEMMVQAGLYSSGSDPMVDRAIEAWPKLDAFVGRREAKDTKASFVALAGCMPRARPGRGGR</sequence>
<keyword evidence="7" id="KW-1278">Translocase</keyword>
<comment type="caution">
    <text evidence="10">The sequence shown here is derived from an EMBL/GenBank/DDBJ whole genome shotgun (WGS) entry which is preliminary data.</text>
</comment>
<dbReference type="InterPro" id="IPR050053">
    <property type="entry name" value="ATPase_alpha/beta_chains"/>
</dbReference>
<dbReference type="PANTHER" id="PTHR15184:SF9">
    <property type="entry name" value="SPI-1 TYPE 3 SECRETION SYSTEM ATPASE"/>
    <property type="match status" value="1"/>
</dbReference>
<dbReference type="NCBIfam" id="TIGR01026">
    <property type="entry name" value="fliI_yscN"/>
    <property type="match status" value="1"/>
</dbReference>
<gene>
    <name evidence="10" type="ORF">EKE94_10835</name>
</gene>
<keyword evidence="11" id="KW-1185">Reference proteome</keyword>
<evidence type="ECO:0000256" key="5">
    <source>
        <dbReference type="ARBA" id="ARBA00022840"/>
    </source>
</evidence>
<evidence type="ECO:0000256" key="7">
    <source>
        <dbReference type="ARBA" id="ARBA00022967"/>
    </source>
</evidence>
<dbReference type="GO" id="GO:0008564">
    <property type="term" value="F:protein-exporting ATPase activity"/>
    <property type="evidence" value="ECO:0007669"/>
    <property type="project" value="UniProtKB-EC"/>
</dbReference>
<name>A0A438AGX2_9RHOB</name>
<evidence type="ECO:0000313" key="10">
    <source>
        <dbReference type="EMBL" id="RVV97956.1"/>
    </source>
</evidence>
<dbReference type="SUPFAM" id="SSF52540">
    <property type="entry name" value="P-loop containing nucleoside triphosphate hydrolases"/>
    <property type="match status" value="1"/>
</dbReference>
<dbReference type="GO" id="GO:0030257">
    <property type="term" value="C:type III protein secretion system complex"/>
    <property type="evidence" value="ECO:0007669"/>
    <property type="project" value="InterPro"/>
</dbReference>